<dbReference type="EMBL" id="CP099422">
    <property type="protein sequence ID" value="USW53527.1"/>
    <property type="molecule type" value="Genomic_DNA"/>
</dbReference>
<accession>A0A9Q9APW0</accession>
<gene>
    <name evidence="1" type="ORF">Slin15195_G068460</name>
</gene>
<organism evidence="1 2">
    <name type="scientific">Septoria linicola</name>
    <dbReference type="NCBI Taxonomy" id="215465"/>
    <lineage>
        <taxon>Eukaryota</taxon>
        <taxon>Fungi</taxon>
        <taxon>Dikarya</taxon>
        <taxon>Ascomycota</taxon>
        <taxon>Pezizomycotina</taxon>
        <taxon>Dothideomycetes</taxon>
        <taxon>Dothideomycetidae</taxon>
        <taxon>Mycosphaerellales</taxon>
        <taxon>Mycosphaerellaceae</taxon>
        <taxon>Septoria</taxon>
    </lineage>
</organism>
<evidence type="ECO:0000313" key="2">
    <source>
        <dbReference type="Proteomes" id="UP001056384"/>
    </source>
</evidence>
<dbReference type="AlphaFoldDB" id="A0A9Q9APW0"/>
<dbReference type="Proteomes" id="UP001056384">
    <property type="component" value="Chromosome 5"/>
</dbReference>
<name>A0A9Q9APW0_9PEZI</name>
<keyword evidence="2" id="KW-1185">Reference proteome</keyword>
<reference evidence="1" key="1">
    <citation type="submission" date="2022-06" db="EMBL/GenBank/DDBJ databases">
        <title>Complete genome sequences of two strains of the flax pathogen Septoria linicola.</title>
        <authorList>
            <person name="Lapalu N."/>
            <person name="Simon A."/>
            <person name="Demenou B."/>
            <person name="Paumier D."/>
            <person name="Guillot M.-P."/>
            <person name="Gout L."/>
            <person name="Valade R."/>
        </authorList>
    </citation>
    <scope>NUCLEOTIDE SEQUENCE</scope>
    <source>
        <strain evidence="1">SE15195</strain>
    </source>
</reference>
<protein>
    <submittedName>
        <fullName evidence="1">Uncharacterized protein</fullName>
    </submittedName>
</protein>
<proteinExistence type="predicted"/>
<sequence length="272" mass="31830">MATYYTTNELKYFEWNSESHPLSKSLAARQEFTFIPRRTAEDEAIDRHHTRTLGTFSAHSYLLGFVEALEAIHFRVQRISEDDDLKQILPRVIAHVKMGVADIQYERCSKVCLCVGYYSTDLDSWFAIRPKFRGLEIKGVLSGGRFNGRIIRHVAKYLRSTLTLRDGNCRYEEWGETIIYDTMFEITLERNARLDWMRAERRRRAMLRRRRRQRRKMALFIRLCKEKQANERLAAQCVAQKEKLRAADGPAIAFHLLMAWAEESMAAAGDLN</sequence>
<evidence type="ECO:0000313" key="1">
    <source>
        <dbReference type="EMBL" id="USW53527.1"/>
    </source>
</evidence>